<dbReference type="NCBIfam" id="TIGR02847">
    <property type="entry name" value="CyoD"/>
    <property type="match status" value="1"/>
</dbReference>
<keyword evidence="5" id="KW-0813">Transport</keyword>
<comment type="similarity">
    <text evidence="2">Belongs to the cytochrome c oxidase bacterial subunit 4 family.</text>
</comment>
<evidence type="ECO:0000256" key="9">
    <source>
        <dbReference type="ARBA" id="ARBA00022989"/>
    </source>
</evidence>
<evidence type="ECO:0000256" key="12">
    <source>
        <dbReference type="ARBA" id="ARBA00025694"/>
    </source>
</evidence>
<evidence type="ECO:0000256" key="7">
    <source>
        <dbReference type="ARBA" id="ARBA00022692"/>
    </source>
</evidence>
<protein>
    <recommendedName>
        <fullName evidence="4">Cytochrome bo(3) ubiquinol oxidase subunit 4</fullName>
    </recommendedName>
    <alternativeName>
        <fullName evidence="16">Cytochrome o ubiquinol oxidase subunit 4</fullName>
    </alternativeName>
    <alternativeName>
        <fullName evidence="13">Oxidase bo(3) subunit 4</fullName>
    </alternativeName>
    <alternativeName>
        <fullName evidence="14">Ubiquinol oxidase polypeptide IV</fullName>
    </alternativeName>
    <alternativeName>
        <fullName evidence="15">Ubiquinol oxidase subunit 4</fullName>
    </alternativeName>
</protein>
<evidence type="ECO:0000256" key="10">
    <source>
        <dbReference type="ARBA" id="ARBA00023002"/>
    </source>
</evidence>
<evidence type="ECO:0000313" key="19">
    <source>
        <dbReference type="Proteomes" id="UP001499959"/>
    </source>
</evidence>
<dbReference type="PANTHER" id="PTHR36835:SF1">
    <property type="entry name" value="CYTOCHROME BO(3) UBIQUINOL OXIDASE SUBUNIT 4"/>
    <property type="match status" value="1"/>
</dbReference>
<dbReference type="InterPro" id="IPR050968">
    <property type="entry name" value="Cytochrome_c_oxidase_bac_sub4"/>
</dbReference>
<dbReference type="Pfam" id="PF03626">
    <property type="entry name" value="COX4_pro"/>
    <property type="match status" value="1"/>
</dbReference>
<evidence type="ECO:0000256" key="17">
    <source>
        <dbReference type="SAM" id="Phobius"/>
    </source>
</evidence>
<dbReference type="PANTHER" id="PTHR36835">
    <property type="entry name" value="CYTOCHROME BO(3) UBIQUINOL OXIDASE SUBUNIT 4"/>
    <property type="match status" value="1"/>
</dbReference>
<evidence type="ECO:0000256" key="13">
    <source>
        <dbReference type="ARBA" id="ARBA00030071"/>
    </source>
</evidence>
<organism evidence="18 19">
    <name type="scientific">Lysobacter hankyongensis</name>
    <dbReference type="NCBI Taxonomy" id="1176535"/>
    <lineage>
        <taxon>Bacteria</taxon>
        <taxon>Pseudomonadati</taxon>
        <taxon>Pseudomonadota</taxon>
        <taxon>Gammaproteobacteria</taxon>
        <taxon>Lysobacterales</taxon>
        <taxon>Lysobacteraceae</taxon>
        <taxon>Lysobacter</taxon>
    </lineage>
</organism>
<feature type="transmembrane region" description="Helical" evidence="17">
    <location>
        <begin position="68"/>
        <end position="90"/>
    </location>
</feature>
<dbReference type="RefSeq" id="WP_345303348.1">
    <property type="nucleotide sequence ID" value="NZ_BAABJE010000010.1"/>
</dbReference>
<dbReference type="InterPro" id="IPR014210">
    <property type="entry name" value="Cyt_o_ubiqinol_oxidase_su4"/>
</dbReference>
<keyword evidence="6" id="KW-1003">Cell membrane</keyword>
<feature type="transmembrane region" description="Helical" evidence="17">
    <location>
        <begin position="41"/>
        <end position="61"/>
    </location>
</feature>
<reference evidence="19" key="1">
    <citation type="journal article" date="2019" name="Int. J. Syst. Evol. Microbiol.">
        <title>The Global Catalogue of Microorganisms (GCM) 10K type strain sequencing project: providing services to taxonomists for standard genome sequencing and annotation.</title>
        <authorList>
            <consortium name="The Broad Institute Genomics Platform"/>
            <consortium name="The Broad Institute Genome Sequencing Center for Infectious Disease"/>
            <person name="Wu L."/>
            <person name="Ma J."/>
        </authorList>
    </citation>
    <scope>NUCLEOTIDE SEQUENCE [LARGE SCALE GENOMIC DNA]</scope>
    <source>
        <strain evidence="19">JCM 18204</strain>
    </source>
</reference>
<evidence type="ECO:0000256" key="14">
    <source>
        <dbReference type="ARBA" id="ARBA00030211"/>
    </source>
</evidence>
<keyword evidence="19" id="KW-1185">Reference proteome</keyword>
<dbReference type="InterPro" id="IPR005171">
    <property type="entry name" value="Cyt_c_oxidase_su4_prok"/>
</dbReference>
<keyword evidence="9 17" id="KW-1133">Transmembrane helix</keyword>
<name>A0ABP9BHI8_9GAMM</name>
<gene>
    <name evidence="18" type="primary">cyoD</name>
    <name evidence="18" type="ORF">GCM10023307_21770</name>
</gene>
<keyword evidence="10" id="KW-0560">Oxidoreductase</keyword>
<evidence type="ECO:0000313" key="18">
    <source>
        <dbReference type="EMBL" id="GAA4795615.1"/>
    </source>
</evidence>
<evidence type="ECO:0000256" key="3">
    <source>
        <dbReference type="ARBA" id="ARBA00011700"/>
    </source>
</evidence>
<comment type="subunit">
    <text evidence="3">Heterooctamer of two A chains, two B chains, two C chains and two D chains.</text>
</comment>
<evidence type="ECO:0000256" key="8">
    <source>
        <dbReference type="ARBA" id="ARBA00022982"/>
    </source>
</evidence>
<keyword evidence="8" id="KW-0249">Electron transport</keyword>
<proteinExistence type="inferred from homology"/>
<accession>A0ABP9BHI8</accession>
<dbReference type="Proteomes" id="UP001499959">
    <property type="component" value="Unassembled WGS sequence"/>
</dbReference>
<evidence type="ECO:0000256" key="16">
    <source>
        <dbReference type="ARBA" id="ARBA00032185"/>
    </source>
</evidence>
<evidence type="ECO:0000256" key="5">
    <source>
        <dbReference type="ARBA" id="ARBA00022448"/>
    </source>
</evidence>
<comment type="function">
    <text evidence="12">Cytochrome bo(3) ubiquinol terminal oxidase is the component of the aerobic respiratory chain of E.coli that predominates when cells are grown at high aeration. Has proton pump activity across the membrane in addition to electron transfer, pumping 2 protons/electron.</text>
</comment>
<evidence type="ECO:0000256" key="1">
    <source>
        <dbReference type="ARBA" id="ARBA00004651"/>
    </source>
</evidence>
<evidence type="ECO:0000256" key="2">
    <source>
        <dbReference type="ARBA" id="ARBA00008079"/>
    </source>
</evidence>
<sequence>MTHATTPHDAPDPHNAHAHDDVHADGMHFDDGIPHVSAREYLNGFVLSVVLTAIPFALVMTETISNSTLAAVVILLFAAVQIVVHMVYFLHMNTKSEGGWNLLALVFTAVLVIIVLSGSLWVMHHLNTNMMPGQHEMQEMPKTPRNTP</sequence>
<dbReference type="EMBL" id="BAABJE010000010">
    <property type="protein sequence ID" value="GAA4795615.1"/>
    <property type="molecule type" value="Genomic_DNA"/>
</dbReference>
<evidence type="ECO:0000256" key="15">
    <source>
        <dbReference type="ARBA" id="ARBA00031887"/>
    </source>
</evidence>
<evidence type="ECO:0000256" key="4">
    <source>
        <dbReference type="ARBA" id="ARBA00014689"/>
    </source>
</evidence>
<comment type="caution">
    <text evidence="18">The sequence shown here is derived from an EMBL/GenBank/DDBJ whole genome shotgun (WGS) entry which is preliminary data.</text>
</comment>
<evidence type="ECO:0000256" key="11">
    <source>
        <dbReference type="ARBA" id="ARBA00023136"/>
    </source>
</evidence>
<keyword evidence="7 17" id="KW-0812">Transmembrane</keyword>
<evidence type="ECO:0000256" key="6">
    <source>
        <dbReference type="ARBA" id="ARBA00022475"/>
    </source>
</evidence>
<feature type="transmembrane region" description="Helical" evidence="17">
    <location>
        <begin position="102"/>
        <end position="122"/>
    </location>
</feature>
<comment type="subcellular location">
    <subcellularLocation>
        <location evidence="1">Cell membrane</location>
        <topology evidence="1">Multi-pass membrane protein</topology>
    </subcellularLocation>
</comment>
<keyword evidence="11 17" id="KW-0472">Membrane</keyword>